<reference evidence="6" key="1">
    <citation type="journal article" date="2024" name="Syst. Appl. Microbiol.">
        <title>First single-strain enrichments of Electrothrix cable bacteria, description of E. aestuarii sp. nov. and E. rattekaaiensis sp. nov., and proposal of a cable bacteria taxonomy following the rules of the SeqCode.</title>
        <authorList>
            <person name="Plum-Jensen L.E."/>
            <person name="Schramm A."/>
            <person name="Marshall I.P.G."/>
        </authorList>
    </citation>
    <scope>NUCLEOTIDE SEQUENCE</scope>
    <source>
        <strain evidence="6">Rat1</strain>
    </source>
</reference>
<dbReference type="InterPro" id="IPR005940">
    <property type="entry name" value="Anthranilate_Pribosyl_Tfrase"/>
</dbReference>
<sequence length="369" mass="38703">MANEKLLKDFGANIQRLINGGNLSREETYAMFCQVLGNEQPDLQQGAFLAALVSKGETIEEIAGAWQAIVEKDTVAVSLDVTEPIVENSGTGMDSLKTFNVSSAAAIVAAACGAKVARHGSRALTSFCGAVDILEAVGLDVECDPQTVVQSIQEVGIGLFNGMSPKIHPFGLGRILSQIRFGTTLNIAASLANPARPTHGLRGVYAESLLGPVAEVMASIGYHRGVVVHGQAIGQQGGMDELSVCGPTKVCEFTGNGEVKEYSLQPEDLGIRKVPFVEIAALGNLQKERRRFLTVLTGKGEKSCMDFTCLNAGATLYAGELAKSIEEGVGLASAAIADGSALAKLKTWVAVQARDGKGTARLEQELAAL</sequence>
<comment type="similarity">
    <text evidence="3">Belongs to the anthranilate phosphoribosyltransferase family.</text>
</comment>
<feature type="binding site" evidence="3">
    <location>
        <position position="240"/>
    </location>
    <ligand>
        <name>Mg(2+)</name>
        <dbReference type="ChEBI" id="CHEBI:18420"/>
        <label>2</label>
    </ligand>
</feature>
<dbReference type="GO" id="GO:0000287">
    <property type="term" value="F:magnesium ion binding"/>
    <property type="evidence" value="ECO:0007669"/>
    <property type="project" value="UniProtKB-UniRule"/>
</dbReference>
<feature type="binding site" evidence="3">
    <location>
        <begin position="100"/>
        <end position="103"/>
    </location>
    <ligand>
        <name>5-phospho-alpha-D-ribose 1-diphosphate</name>
        <dbReference type="ChEBI" id="CHEBI:58017"/>
    </ligand>
</feature>
<reference evidence="6" key="2">
    <citation type="submission" date="2024-06" db="EMBL/GenBank/DDBJ databases">
        <authorList>
            <person name="Plum-Jensen L.E."/>
            <person name="Schramm A."/>
            <person name="Marshall I.P.G."/>
        </authorList>
    </citation>
    <scope>NUCLEOTIDE SEQUENCE</scope>
    <source>
        <strain evidence="6">Rat1</strain>
    </source>
</reference>
<dbReference type="Pfam" id="PF02885">
    <property type="entry name" value="Glycos_trans_3N"/>
    <property type="match status" value="1"/>
</dbReference>
<dbReference type="NCBIfam" id="TIGR01245">
    <property type="entry name" value="trpD"/>
    <property type="match status" value="1"/>
</dbReference>
<dbReference type="KEGG" id="eaj:Q3M24_00110"/>
<gene>
    <name evidence="3 6" type="primary">trpD</name>
    <name evidence="6" type="ORF">Q3M24_00110</name>
</gene>
<dbReference type="GO" id="GO:0000162">
    <property type="term" value="P:L-tryptophan biosynthetic process"/>
    <property type="evidence" value="ECO:0007669"/>
    <property type="project" value="UniProtKB-UniRule"/>
</dbReference>
<dbReference type="Pfam" id="PF00591">
    <property type="entry name" value="Glycos_transf_3"/>
    <property type="match status" value="1"/>
</dbReference>
<dbReference type="HAMAP" id="MF_00211">
    <property type="entry name" value="TrpD"/>
    <property type="match status" value="1"/>
</dbReference>
<keyword evidence="3" id="KW-0057">Aromatic amino acid biosynthesis</keyword>
<dbReference type="EC" id="2.4.2.18" evidence="3"/>
<name>A0AAU8LWG2_9BACT</name>
<comment type="cofactor">
    <cofactor evidence="3">
        <name>Mg(2+)</name>
        <dbReference type="ChEBI" id="CHEBI:18420"/>
    </cofactor>
    <text evidence="3">Binds 2 magnesium ions per monomer.</text>
</comment>
<feature type="binding site" evidence="3">
    <location>
        <position position="90"/>
    </location>
    <ligand>
        <name>anthranilate</name>
        <dbReference type="ChEBI" id="CHEBI:16567"/>
        <label>1</label>
    </ligand>
</feature>
<comment type="subunit">
    <text evidence="3">Homodimer.</text>
</comment>
<feature type="domain" description="Glycosyl transferase family 3 N-terminal" evidence="5">
    <location>
        <begin position="14"/>
        <end position="72"/>
    </location>
</feature>
<comment type="function">
    <text evidence="3">Catalyzes the transfer of the phosphoribosyl group of 5-phosphorylribose-1-pyrophosphate (PRPP) to anthranilate to yield N-(5'-phosphoribosyl)-anthranilate (PRA).</text>
</comment>
<dbReference type="GO" id="GO:0005829">
    <property type="term" value="C:cytosol"/>
    <property type="evidence" value="ECO:0007669"/>
    <property type="project" value="TreeGrafter"/>
</dbReference>
<keyword evidence="1 3" id="KW-0328">Glycosyltransferase</keyword>
<dbReference type="Gene3D" id="3.40.1030.10">
    <property type="entry name" value="Nucleoside phosphorylase/phosphoribosyltransferase catalytic domain"/>
    <property type="match status" value="1"/>
</dbReference>
<keyword evidence="3" id="KW-0822">Tryptophan biosynthesis</keyword>
<dbReference type="InterPro" id="IPR017459">
    <property type="entry name" value="Glycosyl_Trfase_fam3_N_dom"/>
</dbReference>
<feature type="binding site" evidence="3">
    <location>
        <position position="98"/>
    </location>
    <ligand>
        <name>5-phospho-alpha-D-ribose 1-diphosphate</name>
        <dbReference type="ChEBI" id="CHEBI:58017"/>
    </ligand>
</feature>
<dbReference type="PANTHER" id="PTHR43285:SF2">
    <property type="entry name" value="ANTHRANILATE PHOSPHORIBOSYLTRANSFERASE"/>
    <property type="match status" value="1"/>
</dbReference>
<comment type="caution">
    <text evidence="3">Lacks conserved residue(s) required for the propagation of feature annotation.</text>
</comment>
<dbReference type="Gene3D" id="1.20.970.10">
    <property type="entry name" value="Transferase, Pyrimidine Nucleoside Phosphorylase, Chain C"/>
    <property type="match status" value="1"/>
</dbReference>
<dbReference type="InterPro" id="IPR000312">
    <property type="entry name" value="Glycosyl_Trfase_fam3"/>
</dbReference>
<dbReference type="InterPro" id="IPR036320">
    <property type="entry name" value="Glycosyl_Trfase_fam3_N_dom_sf"/>
</dbReference>
<feature type="binding site" evidence="3">
    <location>
        <position position="241"/>
    </location>
    <ligand>
        <name>Mg(2+)</name>
        <dbReference type="ChEBI" id="CHEBI:18420"/>
        <label>1</label>
    </ligand>
</feature>
<comment type="catalytic activity">
    <reaction evidence="3">
        <text>N-(5-phospho-beta-D-ribosyl)anthranilate + diphosphate = 5-phospho-alpha-D-ribose 1-diphosphate + anthranilate</text>
        <dbReference type="Rhea" id="RHEA:11768"/>
        <dbReference type="ChEBI" id="CHEBI:16567"/>
        <dbReference type="ChEBI" id="CHEBI:18277"/>
        <dbReference type="ChEBI" id="CHEBI:33019"/>
        <dbReference type="ChEBI" id="CHEBI:58017"/>
        <dbReference type="EC" id="2.4.2.18"/>
    </reaction>
</comment>
<feature type="binding site" evidence="3">
    <location>
        <position position="90"/>
    </location>
    <ligand>
        <name>5-phospho-alpha-D-ribose 1-diphosphate</name>
        <dbReference type="ChEBI" id="CHEBI:58017"/>
    </ligand>
</feature>
<keyword evidence="3" id="KW-0479">Metal-binding</keyword>
<evidence type="ECO:0000313" key="6">
    <source>
        <dbReference type="EMBL" id="XCN73203.1"/>
    </source>
</evidence>
<evidence type="ECO:0000256" key="2">
    <source>
        <dbReference type="ARBA" id="ARBA00022679"/>
    </source>
</evidence>
<proteinExistence type="inferred from homology"/>
<evidence type="ECO:0000256" key="3">
    <source>
        <dbReference type="HAMAP-Rule" id="MF_00211"/>
    </source>
</evidence>
<evidence type="ECO:0000256" key="1">
    <source>
        <dbReference type="ARBA" id="ARBA00022676"/>
    </source>
</evidence>
<dbReference type="SUPFAM" id="SSF52418">
    <property type="entry name" value="Nucleoside phosphorylase/phosphoribosyltransferase catalytic domain"/>
    <property type="match status" value="1"/>
</dbReference>
<keyword evidence="3" id="KW-0460">Magnesium</keyword>
<organism evidence="6">
    <name type="scientific">Candidatus Electrothrix aestuarii</name>
    <dbReference type="NCBI Taxonomy" id="3062594"/>
    <lineage>
        <taxon>Bacteria</taxon>
        <taxon>Pseudomonadati</taxon>
        <taxon>Thermodesulfobacteriota</taxon>
        <taxon>Desulfobulbia</taxon>
        <taxon>Desulfobulbales</taxon>
        <taxon>Desulfobulbaceae</taxon>
        <taxon>Candidatus Electrothrix</taxon>
    </lineage>
</organism>
<dbReference type="AlphaFoldDB" id="A0AAU8LWG2"/>
<evidence type="ECO:0000259" key="5">
    <source>
        <dbReference type="Pfam" id="PF02885"/>
    </source>
</evidence>
<dbReference type="GO" id="GO:0004048">
    <property type="term" value="F:anthranilate phosphoribosyltransferase activity"/>
    <property type="evidence" value="ECO:0007669"/>
    <property type="project" value="UniProtKB-UniRule"/>
</dbReference>
<protein>
    <recommendedName>
        <fullName evidence="3">Anthranilate phosphoribosyltransferase</fullName>
        <ecNumber evidence="3">2.4.2.18</ecNumber>
    </recommendedName>
</protein>
<keyword evidence="3" id="KW-0028">Amino-acid biosynthesis</keyword>
<feature type="binding site" evidence="3">
    <location>
        <position position="241"/>
    </location>
    <ligand>
        <name>Mg(2+)</name>
        <dbReference type="ChEBI" id="CHEBI:18420"/>
        <label>2</label>
    </ligand>
</feature>
<dbReference type="EMBL" id="CP159373">
    <property type="protein sequence ID" value="XCN73203.1"/>
    <property type="molecule type" value="Genomic_DNA"/>
</dbReference>
<feature type="binding site" evidence="3">
    <location>
        <position position="130"/>
    </location>
    <ligand>
        <name>5-phospho-alpha-D-ribose 1-diphosphate</name>
        <dbReference type="ChEBI" id="CHEBI:58017"/>
    </ligand>
</feature>
<dbReference type="PANTHER" id="PTHR43285">
    <property type="entry name" value="ANTHRANILATE PHOSPHORIBOSYLTRANSFERASE"/>
    <property type="match status" value="1"/>
</dbReference>
<feature type="binding site" evidence="3">
    <location>
        <position position="102"/>
    </location>
    <ligand>
        <name>Mg(2+)</name>
        <dbReference type="ChEBI" id="CHEBI:18420"/>
        <label>1</label>
    </ligand>
</feature>
<comment type="pathway">
    <text evidence="3">Amino-acid biosynthesis; L-tryptophan biosynthesis; L-tryptophan from chorismate: step 2/5.</text>
</comment>
<evidence type="ECO:0000259" key="4">
    <source>
        <dbReference type="Pfam" id="PF00591"/>
    </source>
</evidence>
<feature type="domain" description="Glycosyl transferase family 3" evidence="4">
    <location>
        <begin position="84"/>
        <end position="342"/>
    </location>
</feature>
<dbReference type="InterPro" id="IPR035902">
    <property type="entry name" value="Nuc_phospho_transferase"/>
</dbReference>
<dbReference type="SUPFAM" id="SSF47648">
    <property type="entry name" value="Nucleoside phosphorylase/phosphoribosyltransferase N-terminal domain"/>
    <property type="match status" value="1"/>
</dbReference>
<accession>A0AAU8LWG2</accession>
<keyword evidence="2 3" id="KW-0808">Transferase</keyword>